<sequence>MNDKAIDTTKRFTKICFEITNLCNKNCNYCVRLYKKGKKIEHMTLEDYKYVVSCISKEDKMNFRCVVLTGGEPALNPHFFKLVKLIRKDFPKAELNIQSNGKILKKLPQRGLRILPHIKNVKISVSMYPGWNDEVVKRYQGIKFPLIYKKVLRKITKNNKIIKFLFLDYRIPFMKRIRRFLKHPKIGNVYFKCFTGFWNPYDNPNLSEEEAKNVRNVCCYYIHILGRKLYNCCNSATYEKYYNLDSVGIIFDKNWKKNFFKLHTWKACVYCQLGSNRFKYIKMESDLGYKKYKLINLETRQKKTRIKNHK</sequence>
<comment type="caution">
    <text evidence="8">The sequence shown here is derived from an EMBL/GenBank/DDBJ whole genome shotgun (WGS) entry which is preliminary data.</text>
</comment>
<protein>
    <recommendedName>
        <fullName evidence="7">Radical SAM core domain-containing protein</fullName>
    </recommendedName>
</protein>
<keyword evidence="2" id="KW-0004">4Fe-4S</keyword>
<dbReference type="InterPro" id="IPR013785">
    <property type="entry name" value="Aldolase_TIM"/>
</dbReference>
<dbReference type="InterPro" id="IPR007197">
    <property type="entry name" value="rSAM"/>
</dbReference>
<dbReference type="InterPro" id="IPR058240">
    <property type="entry name" value="rSAM_sf"/>
</dbReference>
<dbReference type="PANTHER" id="PTHR43787:SF3">
    <property type="entry name" value="ARYLSULFATASE REGULATORY PROTEIN"/>
    <property type="match status" value="1"/>
</dbReference>
<evidence type="ECO:0000259" key="7">
    <source>
        <dbReference type="PROSITE" id="PS51918"/>
    </source>
</evidence>
<dbReference type="PANTHER" id="PTHR43787">
    <property type="entry name" value="FEMO COFACTOR BIOSYNTHESIS PROTEIN NIFB-RELATED"/>
    <property type="match status" value="1"/>
</dbReference>
<feature type="domain" description="Radical SAM core" evidence="7">
    <location>
        <begin position="9"/>
        <end position="227"/>
    </location>
</feature>
<keyword evidence="4" id="KW-0479">Metal-binding</keyword>
<dbReference type="GO" id="GO:0046872">
    <property type="term" value="F:metal ion binding"/>
    <property type="evidence" value="ECO:0007669"/>
    <property type="project" value="UniProtKB-KW"/>
</dbReference>
<evidence type="ECO:0000313" key="8">
    <source>
        <dbReference type="EMBL" id="KKM92298.1"/>
    </source>
</evidence>
<reference evidence="8" key="1">
    <citation type="journal article" date="2015" name="Nature">
        <title>Complex archaea that bridge the gap between prokaryotes and eukaryotes.</title>
        <authorList>
            <person name="Spang A."/>
            <person name="Saw J.H."/>
            <person name="Jorgensen S.L."/>
            <person name="Zaremba-Niedzwiedzka K."/>
            <person name="Martijn J."/>
            <person name="Lind A.E."/>
            <person name="van Eijk R."/>
            <person name="Schleper C."/>
            <person name="Guy L."/>
            <person name="Ettema T.J."/>
        </authorList>
    </citation>
    <scope>NUCLEOTIDE SEQUENCE</scope>
</reference>
<dbReference type="EMBL" id="LAZR01006412">
    <property type="protein sequence ID" value="KKM92298.1"/>
    <property type="molecule type" value="Genomic_DNA"/>
</dbReference>
<dbReference type="Pfam" id="PF04055">
    <property type="entry name" value="Radical_SAM"/>
    <property type="match status" value="1"/>
</dbReference>
<dbReference type="Gene3D" id="3.20.20.70">
    <property type="entry name" value="Aldolase class I"/>
    <property type="match status" value="1"/>
</dbReference>
<dbReference type="AlphaFoldDB" id="A0A0F9LFL5"/>
<dbReference type="SFLD" id="SFLDG01067">
    <property type="entry name" value="SPASM/twitch_domain_containing"/>
    <property type="match status" value="1"/>
</dbReference>
<evidence type="ECO:0000256" key="3">
    <source>
        <dbReference type="ARBA" id="ARBA00022691"/>
    </source>
</evidence>
<keyword evidence="5" id="KW-0408">Iron</keyword>
<name>A0A0F9LFL5_9ZZZZ</name>
<dbReference type="PROSITE" id="PS51918">
    <property type="entry name" value="RADICAL_SAM"/>
    <property type="match status" value="1"/>
</dbReference>
<dbReference type="SUPFAM" id="SSF102114">
    <property type="entry name" value="Radical SAM enzymes"/>
    <property type="match status" value="1"/>
</dbReference>
<comment type="cofactor">
    <cofactor evidence="1">
        <name>[4Fe-4S] cluster</name>
        <dbReference type="ChEBI" id="CHEBI:49883"/>
    </cofactor>
</comment>
<proteinExistence type="predicted"/>
<dbReference type="CDD" id="cd01335">
    <property type="entry name" value="Radical_SAM"/>
    <property type="match status" value="1"/>
</dbReference>
<dbReference type="GO" id="GO:0051539">
    <property type="term" value="F:4 iron, 4 sulfur cluster binding"/>
    <property type="evidence" value="ECO:0007669"/>
    <property type="project" value="UniProtKB-KW"/>
</dbReference>
<keyword evidence="3" id="KW-0949">S-adenosyl-L-methionine</keyword>
<organism evidence="8">
    <name type="scientific">marine sediment metagenome</name>
    <dbReference type="NCBI Taxonomy" id="412755"/>
    <lineage>
        <taxon>unclassified sequences</taxon>
        <taxon>metagenomes</taxon>
        <taxon>ecological metagenomes</taxon>
    </lineage>
</organism>
<accession>A0A0F9LFL5</accession>
<dbReference type="GO" id="GO:0003824">
    <property type="term" value="F:catalytic activity"/>
    <property type="evidence" value="ECO:0007669"/>
    <property type="project" value="InterPro"/>
</dbReference>
<evidence type="ECO:0000256" key="5">
    <source>
        <dbReference type="ARBA" id="ARBA00023004"/>
    </source>
</evidence>
<keyword evidence="6" id="KW-0411">Iron-sulfur</keyword>
<evidence type="ECO:0000256" key="6">
    <source>
        <dbReference type="ARBA" id="ARBA00023014"/>
    </source>
</evidence>
<evidence type="ECO:0000256" key="2">
    <source>
        <dbReference type="ARBA" id="ARBA00022485"/>
    </source>
</evidence>
<evidence type="ECO:0000256" key="1">
    <source>
        <dbReference type="ARBA" id="ARBA00001966"/>
    </source>
</evidence>
<gene>
    <name evidence="8" type="ORF">LCGC14_1219860</name>
</gene>
<dbReference type="SFLD" id="SFLDS00029">
    <property type="entry name" value="Radical_SAM"/>
    <property type="match status" value="1"/>
</dbReference>
<evidence type="ECO:0000256" key="4">
    <source>
        <dbReference type="ARBA" id="ARBA00022723"/>
    </source>
</evidence>